<evidence type="ECO:0000256" key="1">
    <source>
        <dbReference type="ARBA" id="ARBA00008791"/>
    </source>
</evidence>
<comment type="similarity">
    <text evidence="1">Belongs to the universal stress protein A family.</text>
</comment>
<dbReference type="InterPro" id="IPR006016">
    <property type="entry name" value="UspA"/>
</dbReference>
<protein>
    <submittedName>
        <fullName evidence="3">Nucleotide-binding universal stress UspA family protein</fullName>
    </submittedName>
</protein>
<dbReference type="Pfam" id="PF00582">
    <property type="entry name" value="Usp"/>
    <property type="match status" value="2"/>
</dbReference>
<dbReference type="Proteomes" id="UP000588112">
    <property type="component" value="Unassembled WGS sequence"/>
</dbReference>
<dbReference type="PANTHER" id="PTHR46268:SF6">
    <property type="entry name" value="UNIVERSAL STRESS PROTEIN UP12"/>
    <property type="match status" value="1"/>
</dbReference>
<proteinExistence type="inferred from homology"/>
<dbReference type="AlphaFoldDB" id="A0A7W8Z2J8"/>
<dbReference type="RefSeq" id="WP_184610004.1">
    <property type="nucleotide sequence ID" value="NZ_BOOS01000063.1"/>
</dbReference>
<dbReference type="SUPFAM" id="SSF52402">
    <property type="entry name" value="Adenine nucleotide alpha hydrolases-like"/>
    <property type="match status" value="2"/>
</dbReference>
<dbReference type="InterPro" id="IPR006015">
    <property type="entry name" value="Universal_stress_UspA"/>
</dbReference>
<name>A0A7W8Z2J8_9ACTN</name>
<evidence type="ECO:0000313" key="3">
    <source>
        <dbReference type="EMBL" id="MBB5626192.1"/>
    </source>
</evidence>
<comment type="caution">
    <text evidence="3">The sequence shown here is derived from an EMBL/GenBank/DDBJ whole genome shotgun (WGS) entry which is preliminary data.</text>
</comment>
<evidence type="ECO:0000259" key="2">
    <source>
        <dbReference type="Pfam" id="PF00582"/>
    </source>
</evidence>
<accession>A0A7W8Z2J8</accession>
<dbReference type="EMBL" id="JACHBR010000001">
    <property type="protein sequence ID" value="MBB5626192.1"/>
    <property type="molecule type" value="Genomic_DNA"/>
</dbReference>
<organism evidence="3 4">
    <name type="scientific">Sphaerisporangium krabiense</name>
    <dbReference type="NCBI Taxonomy" id="763782"/>
    <lineage>
        <taxon>Bacteria</taxon>
        <taxon>Bacillati</taxon>
        <taxon>Actinomycetota</taxon>
        <taxon>Actinomycetes</taxon>
        <taxon>Streptosporangiales</taxon>
        <taxon>Streptosporangiaceae</taxon>
        <taxon>Sphaerisporangium</taxon>
    </lineage>
</organism>
<feature type="domain" description="UspA" evidence="2">
    <location>
        <begin position="147"/>
        <end position="275"/>
    </location>
</feature>
<keyword evidence="4" id="KW-1185">Reference proteome</keyword>
<dbReference type="PANTHER" id="PTHR46268">
    <property type="entry name" value="STRESS RESPONSE PROTEIN NHAX"/>
    <property type="match status" value="1"/>
</dbReference>
<feature type="domain" description="UspA" evidence="2">
    <location>
        <begin position="2"/>
        <end position="137"/>
    </location>
</feature>
<gene>
    <name evidence="3" type="ORF">BJ981_001891</name>
</gene>
<evidence type="ECO:0000313" key="4">
    <source>
        <dbReference type="Proteomes" id="UP000588112"/>
    </source>
</evidence>
<dbReference type="Gene3D" id="3.40.50.620">
    <property type="entry name" value="HUPs"/>
    <property type="match status" value="2"/>
</dbReference>
<sequence length="285" mass="29220">MIIVGVDGSPAGLDAVGWAVREGALLGRPVRIVHVMPKWAAEMPEDAPHAEVGRWMRGNAATVLKEATERAAAEPVEARVTAEPAAGDPRTTLLGLAADAGMLVVGNHGLGGFRGLLLGSVALGVAGYARCPVVVVRGPAAVTSGEVVVGMDGSVASDAAVGFAFAEAAARGARLRVVRVRSGQERVLPSDPGEAADETRRLGESLAAHRERHPGVEVVAQVEDGHPARVLTEASAEADLLVVGSRGRGGFAGLLLGSTSHAVLHHASCPVAVVRGASKEDRRRE</sequence>
<dbReference type="PRINTS" id="PR01438">
    <property type="entry name" value="UNVRSLSTRESS"/>
</dbReference>
<reference evidence="3 4" key="1">
    <citation type="submission" date="2020-08" db="EMBL/GenBank/DDBJ databases">
        <title>Sequencing the genomes of 1000 actinobacteria strains.</title>
        <authorList>
            <person name="Klenk H.-P."/>
        </authorList>
    </citation>
    <scope>NUCLEOTIDE SEQUENCE [LARGE SCALE GENOMIC DNA]</scope>
    <source>
        <strain evidence="3 4">DSM 45790</strain>
    </source>
</reference>
<dbReference type="InterPro" id="IPR014729">
    <property type="entry name" value="Rossmann-like_a/b/a_fold"/>
</dbReference>